<dbReference type="Gene3D" id="2.60.40.10">
    <property type="entry name" value="Immunoglobulins"/>
    <property type="match status" value="1"/>
</dbReference>
<dbReference type="Pfam" id="PF07686">
    <property type="entry name" value="V-set"/>
    <property type="match status" value="1"/>
</dbReference>
<dbReference type="SUPFAM" id="SSF48726">
    <property type="entry name" value="Immunoglobulin"/>
    <property type="match status" value="1"/>
</dbReference>
<dbReference type="GO" id="GO:0005886">
    <property type="term" value="C:plasma membrane"/>
    <property type="evidence" value="ECO:0007669"/>
    <property type="project" value="TreeGrafter"/>
</dbReference>
<proteinExistence type="predicted"/>
<comment type="subcellular location">
    <subcellularLocation>
        <location evidence="1">Membrane</location>
    </subcellularLocation>
</comment>
<dbReference type="AlphaFoldDB" id="A0A8C4RYR8"/>
<accession>A0A8C4RYR8</accession>
<dbReference type="InterPro" id="IPR036179">
    <property type="entry name" value="Ig-like_dom_sf"/>
</dbReference>
<dbReference type="PANTHER" id="PTHR11860:SF118">
    <property type="entry name" value="CMRF35-LIKE MOLECULE 3-RELATED"/>
    <property type="match status" value="1"/>
</dbReference>
<dbReference type="PANTHER" id="PTHR11860">
    <property type="entry name" value="POLYMERIC-IMMUNOGLOBULIN RECEPTOR"/>
    <property type="match status" value="1"/>
</dbReference>
<dbReference type="GeneTree" id="ENSGT01030000234963"/>
<dbReference type="InterPro" id="IPR050671">
    <property type="entry name" value="CD300_family_receptors"/>
</dbReference>
<name>A0A8C4RYR8_ERPCA</name>
<dbReference type="InterPro" id="IPR013783">
    <property type="entry name" value="Ig-like_fold"/>
</dbReference>
<dbReference type="GO" id="GO:0004888">
    <property type="term" value="F:transmembrane signaling receptor activity"/>
    <property type="evidence" value="ECO:0007669"/>
    <property type="project" value="TreeGrafter"/>
</dbReference>
<protein>
    <recommendedName>
        <fullName evidence="4">Immunoglobulin V-set domain-containing protein</fullName>
    </recommendedName>
</protein>
<sequence length="168" mass="19575">EWKRAAALSLKPTQNTFVTERNMLTVVHGIVGGREKLQVVCEYNYRYKLHNKYFCRHPCNSDNDVLVLSSKPETLVTRGRFHLFDYSSNCNIRVTVDNVQLTDTGTYYCGIEVSLRLDRFTQVFIKVEKGKQSECYGTLCENAKSSLLRQESYSDCTRWWVIWQSSLH</sequence>
<evidence type="ECO:0000256" key="2">
    <source>
        <dbReference type="ARBA" id="ARBA00022692"/>
    </source>
</evidence>
<evidence type="ECO:0000256" key="1">
    <source>
        <dbReference type="ARBA" id="ARBA00004370"/>
    </source>
</evidence>
<keyword evidence="2" id="KW-0812">Transmembrane</keyword>
<evidence type="ECO:0000313" key="5">
    <source>
        <dbReference type="Ensembl" id="ENSECRP00000009687.1"/>
    </source>
</evidence>
<evidence type="ECO:0000256" key="3">
    <source>
        <dbReference type="ARBA" id="ARBA00023136"/>
    </source>
</evidence>
<reference evidence="5" key="2">
    <citation type="submission" date="2025-08" db="UniProtKB">
        <authorList>
            <consortium name="Ensembl"/>
        </authorList>
    </citation>
    <scope>IDENTIFICATION</scope>
</reference>
<organism evidence="5 6">
    <name type="scientific">Erpetoichthys calabaricus</name>
    <name type="common">Rope fish</name>
    <name type="synonym">Calamoichthys calabaricus</name>
    <dbReference type="NCBI Taxonomy" id="27687"/>
    <lineage>
        <taxon>Eukaryota</taxon>
        <taxon>Metazoa</taxon>
        <taxon>Chordata</taxon>
        <taxon>Craniata</taxon>
        <taxon>Vertebrata</taxon>
        <taxon>Euteleostomi</taxon>
        <taxon>Actinopterygii</taxon>
        <taxon>Polypteriformes</taxon>
        <taxon>Polypteridae</taxon>
        <taxon>Erpetoichthys</taxon>
    </lineage>
</organism>
<keyword evidence="6" id="KW-1185">Reference proteome</keyword>
<evidence type="ECO:0000259" key="4">
    <source>
        <dbReference type="Pfam" id="PF07686"/>
    </source>
</evidence>
<keyword evidence="3" id="KW-0472">Membrane</keyword>
<dbReference type="Proteomes" id="UP000694620">
    <property type="component" value="Chromosome 3"/>
</dbReference>
<evidence type="ECO:0000313" key="6">
    <source>
        <dbReference type="Proteomes" id="UP000694620"/>
    </source>
</evidence>
<reference evidence="5" key="3">
    <citation type="submission" date="2025-09" db="UniProtKB">
        <authorList>
            <consortium name="Ensembl"/>
        </authorList>
    </citation>
    <scope>IDENTIFICATION</scope>
</reference>
<dbReference type="InterPro" id="IPR013106">
    <property type="entry name" value="Ig_V-set"/>
</dbReference>
<feature type="domain" description="Immunoglobulin V-set" evidence="4">
    <location>
        <begin position="27"/>
        <end position="113"/>
    </location>
</feature>
<reference evidence="5" key="1">
    <citation type="submission" date="2021-06" db="EMBL/GenBank/DDBJ databases">
        <authorList>
            <consortium name="Wellcome Sanger Institute Data Sharing"/>
        </authorList>
    </citation>
    <scope>NUCLEOTIDE SEQUENCE [LARGE SCALE GENOMIC DNA]</scope>
</reference>
<dbReference type="Ensembl" id="ENSECRT00000009850.1">
    <property type="protein sequence ID" value="ENSECRP00000009687.1"/>
    <property type="gene ID" value="ENSECRG00000006490.1"/>
</dbReference>